<dbReference type="Proteomes" id="UP000003160">
    <property type="component" value="Unassembled WGS sequence"/>
</dbReference>
<dbReference type="InterPro" id="IPR050361">
    <property type="entry name" value="MPP/UQCRC_Complex"/>
</dbReference>
<evidence type="ECO:0000256" key="2">
    <source>
        <dbReference type="ARBA" id="ARBA00007261"/>
    </source>
</evidence>
<dbReference type="eggNOG" id="COG0612">
    <property type="taxonomic scope" value="Bacteria"/>
</dbReference>
<reference evidence="6 7" key="1">
    <citation type="submission" date="2009-10" db="EMBL/GenBank/DDBJ databases">
        <authorList>
            <person name="Qin X."/>
            <person name="Bachman B."/>
            <person name="Battles P."/>
            <person name="Bell A."/>
            <person name="Bess C."/>
            <person name="Bickham C."/>
            <person name="Chaboub L."/>
            <person name="Chen D."/>
            <person name="Coyle M."/>
            <person name="Deiros D.R."/>
            <person name="Dinh H."/>
            <person name="Forbes L."/>
            <person name="Fowler G."/>
            <person name="Francisco L."/>
            <person name="Fu Q."/>
            <person name="Gubbala S."/>
            <person name="Hale W."/>
            <person name="Han Y."/>
            <person name="Hemphill L."/>
            <person name="Highlander S.K."/>
            <person name="Hirani K."/>
            <person name="Hogues M."/>
            <person name="Jackson L."/>
            <person name="Jakkamsetti A."/>
            <person name="Javaid M."/>
            <person name="Jiang H."/>
            <person name="Korchina V."/>
            <person name="Kovar C."/>
            <person name="Lara F."/>
            <person name="Lee S."/>
            <person name="Mata R."/>
            <person name="Mathew T."/>
            <person name="Moen C."/>
            <person name="Morales K."/>
            <person name="Munidasa M."/>
            <person name="Nazareth L."/>
            <person name="Ngo R."/>
            <person name="Nguyen L."/>
            <person name="Okwuonu G."/>
            <person name="Ongeri F."/>
            <person name="Patil S."/>
            <person name="Petrosino J."/>
            <person name="Pham C."/>
            <person name="Pham P."/>
            <person name="Pu L.-L."/>
            <person name="Puazo M."/>
            <person name="Raj R."/>
            <person name="Reid J."/>
            <person name="Rouhana J."/>
            <person name="Saada N."/>
            <person name="Shang Y."/>
            <person name="Simmons D."/>
            <person name="Thornton R."/>
            <person name="Warren J."/>
            <person name="Weissenberger G."/>
            <person name="Zhang J."/>
            <person name="Zhang L."/>
            <person name="Zhou C."/>
            <person name="Zhu D."/>
            <person name="Muzny D."/>
            <person name="Worley K."/>
            <person name="Gibbs R."/>
        </authorList>
    </citation>
    <scope>NUCLEOTIDE SEQUENCE [LARGE SCALE GENOMIC DNA]</scope>
    <source>
        <strain evidence="6 7">DSM 17361</strain>
    </source>
</reference>
<dbReference type="PROSITE" id="PS00143">
    <property type="entry name" value="INSULINASE"/>
    <property type="match status" value="1"/>
</dbReference>
<dbReference type="Gene3D" id="3.30.830.10">
    <property type="entry name" value="Metalloenzyme, LuxS/M16 peptidase-like"/>
    <property type="match status" value="2"/>
</dbReference>
<comment type="similarity">
    <text evidence="2 3">Belongs to the peptidase M16 family.</text>
</comment>
<keyword evidence="7" id="KW-1185">Reference proteome</keyword>
<evidence type="ECO:0000313" key="7">
    <source>
        <dbReference type="Proteomes" id="UP000003160"/>
    </source>
</evidence>
<gene>
    <name evidence="6" type="ORF">HMPREF0645_0230</name>
</gene>
<dbReference type="GO" id="GO:0006508">
    <property type="term" value="P:proteolysis"/>
    <property type="evidence" value="ECO:0007669"/>
    <property type="project" value="InterPro"/>
</dbReference>
<dbReference type="HOGENOM" id="CLU_009902_3_2_10"/>
<dbReference type="InterPro" id="IPR007863">
    <property type="entry name" value="Peptidase_M16_C"/>
</dbReference>
<dbReference type="EMBL" id="ACKS01000014">
    <property type="protein sequence ID" value="EFA45369.1"/>
    <property type="molecule type" value="Genomic_DNA"/>
</dbReference>
<dbReference type="InterPro" id="IPR011765">
    <property type="entry name" value="Pept_M16_N"/>
</dbReference>
<dbReference type="EC" id="3.4.24.-" evidence="6"/>
<dbReference type="GO" id="GO:0004222">
    <property type="term" value="F:metalloendopeptidase activity"/>
    <property type="evidence" value="ECO:0007669"/>
    <property type="project" value="InterPro"/>
</dbReference>
<dbReference type="PANTHER" id="PTHR11851:SF49">
    <property type="entry name" value="MITOCHONDRIAL-PROCESSING PEPTIDASE SUBUNIT ALPHA"/>
    <property type="match status" value="1"/>
</dbReference>
<dbReference type="GO" id="GO:0046872">
    <property type="term" value="F:metal ion binding"/>
    <property type="evidence" value="ECO:0007669"/>
    <property type="project" value="InterPro"/>
</dbReference>
<organism evidence="6 7">
    <name type="scientific">Hallella bergensis DSM 17361</name>
    <dbReference type="NCBI Taxonomy" id="585502"/>
    <lineage>
        <taxon>Bacteria</taxon>
        <taxon>Pseudomonadati</taxon>
        <taxon>Bacteroidota</taxon>
        <taxon>Bacteroidia</taxon>
        <taxon>Bacteroidales</taxon>
        <taxon>Prevotellaceae</taxon>
        <taxon>Hallella</taxon>
    </lineage>
</organism>
<name>D1PTE5_9BACT</name>
<sequence>MLWFFKKLREFTECRGFLPILSMQTTVPSLQISEKKGTIQNEIVYFCSEMKYNTVTLDNGLRIIHLPSSSPVVYCGYQIRAGSRDEQPGEEGLAHFCEHATFKGTEHRRAWNVLNCLESVGGDLNAFTTKEDTTYHAAVLKEHIGRAIDILTDIVFHSTYPQAELDKEAEVVCDEIQSCNDSPSELIYDEFENLIFKGHPLGHAILGTTENVRTFDAETVRRFTRTYYRPDNAIFFVYGDVPFSKVVKNLCRIHNTAPACTDPSQAADAQTHADNMGVASSGIFKPFSSEAHGETIIMNRQTHQTHVMLGSRAYDIHNSKRMGLYLLNNMLGGPGMNARLNLTLRERHGLVYTVESTMVSYGDAGLWCTYFGCDPHDLKRCLRLVRKELDSLIRLPITPTRLHAAKKQLKGQIGVACDNRENFALDFGKSFLHYGWEKDINALYKDIDGITAQDIHEVATEIFAPERMTTLIYQ</sequence>
<feature type="domain" description="Peptidase M16 C-terminal" evidence="5">
    <location>
        <begin position="215"/>
        <end position="409"/>
    </location>
</feature>
<dbReference type="InterPro" id="IPR001431">
    <property type="entry name" value="Pept_M16_Zn_BS"/>
</dbReference>
<keyword evidence="6" id="KW-0378">Hydrolase</keyword>
<feature type="domain" description="Peptidase M16 N-terminal" evidence="4">
    <location>
        <begin position="69"/>
        <end position="208"/>
    </location>
</feature>
<evidence type="ECO:0000259" key="4">
    <source>
        <dbReference type="Pfam" id="PF00675"/>
    </source>
</evidence>
<dbReference type="Pfam" id="PF00675">
    <property type="entry name" value="Peptidase_M16"/>
    <property type="match status" value="1"/>
</dbReference>
<dbReference type="Pfam" id="PF05193">
    <property type="entry name" value="Peptidase_M16_C"/>
    <property type="match status" value="1"/>
</dbReference>
<evidence type="ECO:0000256" key="1">
    <source>
        <dbReference type="ARBA" id="ARBA00001947"/>
    </source>
</evidence>
<proteinExistence type="inferred from homology"/>
<evidence type="ECO:0000313" key="6">
    <source>
        <dbReference type="EMBL" id="EFA45369.1"/>
    </source>
</evidence>
<dbReference type="SUPFAM" id="SSF63411">
    <property type="entry name" value="LuxS/MPP-like metallohydrolase"/>
    <property type="match status" value="2"/>
</dbReference>
<dbReference type="AlphaFoldDB" id="D1PTE5"/>
<protein>
    <submittedName>
        <fullName evidence="6">Peptidase, M16 family</fullName>
        <ecNumber evidence="6">3.4.24.-</ecNumber>
    </submittedName>
</protein>
<dbReference type="PANTHER" id="PTHR11851">
    <property type="entry name" value="METALLOPROTEASE"/>
    <property type="match status" value="1"/>
</dbReference>
<accession>D1PTE5</accession>
<dbReference type="InterPro" id="IPR011249">
    <property type="entry name" value="Metalloenz_LuxS/M16"/>
</dbReference>
<comment type="cofactor">
    <cofactor evidence="1">
        <name>Zn(2+)</name>
        <dbReference type="ChEBI" id="CHEBI:29105"/>
    </cofactor>
</comment>
<evidence type="ECO:0000256" key="3">
    <source>
        <dbReference type="RuleBase" id="RU004447"/>
    </source>
</evidence>
<evidence type="ECO:0000259" key="5">
    <source>
        <dbReference type="Pfam" id="PF05193"/>
    </source>
</evidence>
<comment type="caution">
    <text evidence="6">The sequence shown here is derived from an EMBL/GenBank/DDBJ whole genome shotgun (WGS) entry which is preliminary data.</text>
</comment>